<evidence type="ECO:0000313" key="2">
    <source>
        <dbReference type="Proteomes" id="UP001056120"/>
    </source>
</evidence>
<comment type="caution">
    <text evidence="1">The sequence shown here is derived from an EMBL/GenBank/DDBJ whole genome shotgun (WGS) entry which is preliminary data.</text>
</comment>
<keyword evidence="2" id="KW-1185">Reference proteome</keyword>
<organism evidence="1 2">
    <name type="scientific">Smallanthus sonchifolius</name>
    <dbReference type="NCBI Taxonomy" id="185202"/>
    <lineage>
        <taxon>Eukaryota</taxon>
        <taxon>Viridiplantae</taxon>
        <taxon>Streptophyta</taxon>
        <taxon>Embryophyta</taxon>
        <taxon>Tracheophyta</taxon>
        <taxon>Spermatophyta</taxon>
        <taxon>Magnoliopsida</taxon>
        <taxon>eudicotyledons</taxon>
        <taxon>Gunneridae</taxon>
        <taxon>Pentapetalae</taxon>
        <taxon>asterids</taxon>
        <taxon>campanulids</taxon>
        <taxon>Asterales</taxon>
        <taxon>Asteraceae</taxon>
        <taxon>Asteroideae</taxon>
        <taxon>Heliantheae alliance</taxon>
        <taxon>Millerieae</taxon>
        <taxon>Smallanthus</taxon>
    </lineage>
</organism>
<gene>
    <name evidence="1" type="ORF">L1987_22320</name>
</gene>
<protein>
    <submittedName>
        <fullName evidence="1">Uncharacterized protein</fullName>
    </submittedName>
</protein>
<dbReference type="Proteomes" id="UP001056120">
    <property type="component" value="Linkage Group LG08"/>
</dbReference>
<name>A0ACB9IEH8_9ASTR</name>
<evidence type="ECO:0000313" key="1">
    <source>
        <dbReference type="EMBL" id="KAI3806415.1"/>
    </source>
</evidence>
<proteinExistence type="predicted"/>
<reference evidence="1 2" key="2">
    <citation type="journal article" date="2022" name="Mol. Ecol. Resour.">
        <title>The genomes of chicory, endive, great burdock and yacon provide insights into Asteraceae paleo-polyploidization history and plant inulin production.</title>
        <authorList>
            <person name="Fan W."/>
            <person name="Wang S."/>
            <person name="Wang H."/>
            <person name="Wang A."/>
            <person name="Jiang F."/>
            <person name="Liu H."/>
            <person name="Zhao H."/>
            <person name="Xu D."/>
            <person name="Zhang Y."/>
        </authorList>
    </citation>
    <scope>NUCLEOTIDE SEQUENCE [LARGE SCALE GENOMIC DNA]</scope>
    <source>
        <strain evidence="2">cv. Yunnan</strain>
        <tissue evidence="1">Leaves</tissue>
    </source>
</reference>
<dbReference type="EMBL" id="CM042025">
    <property type="protein sequence ID" value="KAI3806415.1"/>
    <property type="molecule type" value="Genomic_DNA"/>
</dbReference>
<sequence length="99" mass="11531">MEYTSLPRFTFVSCKRSSRFTFVGLLQRRSGSIDHLSVEGGFVGGGGLWWWCTLLHRNIVKEQGYGSGWWWLHLTQFSPFLRTLLRPSLVGRRKRISIQ</sequence>
<reference evidence="2" key="1">
    <citation type="journal article" date="2022" name="Mol. Ecol. Resour.">
        <title>The genomes of chicory, endive, great burdock and yacon provide insights into Asteraceae palaeo-polyploidization history and plant inulin production.</title>
        <authorList>
            <person name="Fan W."/>
            <person name="Wang S."/>
            <person name="Wang H."/>
            <person name="Wang A."/>
            <person name="Jiang F."/>
            <person name="Liu H."/>
            <person name="Zhao H."/>
            <person name="Xu D."/>
            <person name="Zhang Y."/>
        </authorList>
    </citation>
    <scope>NUCLEOTIDE SEQUENCE [LARGE SCALE GENOMIC DNA]</scope>
    <source>
        <strain evidence="2">cv. Yunnan</strain>
    </source>
</reference>
<accession>A0ACB9IEH8</accession>